<name>A0A6H9XQK9_9CORY</name>
<gene>
    <name evidence="1" type="primary">deoC</name>
    <name evidence="1" type="ORF">NCTC10254_00604</name>
</gene>
<accession>A0A6H9XQK9</accession>
<dbReference type="AlphaFoldDB" id="A0A6H9XQK9"/>
<evidence type="ECO:0000313" key="2">
    <source>
        <dbReference type="Proteomes" id="UP000249886"/>
    </source>
</evidence>
<organism evidence="1 2">
    <name type="scientific">Corynebacterium matruchotii</name>
    <dbReference type="NCBI Taxonomy" id="43768"/>
    <lineage>
        <taxon>Bacteria</taxon>
        <taxon>Bacillati</taxon>
        <taxon>Actinomycetota</taxon>
        <taxon>Actinomycetes</taxon>
        <taxon>Mycobacteriales</taxon>
        <taxon>Corynebacteriaceae</taxon>
        <taxon>Corynebacterium</taxon>
    </lineage>
</organism>
<dbReference type="SUPFAM" id="SSF51569">
    <property type="entry name" value="Aldolase"/>
    <property type="match status" value="1"/>
</dbReference>
<dbReference type="Gene3D" id="3.20.20.70">
    <property type="entry name" value="Aldolase class I"/>
    <property type="match status" value="1"/>
</dbReference>
<keyword evidence="1" id="KW-0456">Lyase</keyword>
<dbReference type="GeneID" id="84572972"/>
<dbReference type="EMBL" id="UARK01000001">
    <property type="protein sequence ID" value="SPW24234.1"/>
    <property type="molecule type" value="Genomic_DNA"/>
</dbReference>
<evidence type="ECO:0000313" key="1">
    <source>
        <dbReference type="EMBL" id="SPW24234.1"/>
    </source>
</evidence>
<protein>
    <submittedName>
        <fullName evidence="1">Putative deoxyribose-phosphate aldolase</fullName>
        <ecNumber evidence="1">4.1.2.4</ecNumber>
    </submittedName>
</protein>
<proteinExistence type="predicted"/>
<dbReference type="EC" id="4.1.2.4" evidence="1"/>
<comment type="caution">
    <text evidence="1">The sequence shown here is derived from an EMBL/GenBank/DDBJ whole genome shotgun (WGS) entry which is preliminary data.</text>
</comment>
<dbReference type="GO" id="GO:0004139">
    <property type="term" value="F:deoxyribose-phosphate aldolase activity"/>
    <property type="evidence" value="ECO:0007669"/>
    <property type="project" value="UniProtKB-EC"/>
</dbReference>
<sequence>MKIYRTFLTPQPEEIIAACAAGHSVCVPPNMLDFATGDVASFAGYPTGNHHQLVKASEARLAAQQGARLIIAVPSIISGAMLGTTSTGIHEPLMAEIVLLREAVPHPTTLAIMIDTQKFDDAQALALATVAKTSGADAICTGVTESRPHSHPVLASVLPVIAIGRSSACAQDAAIWLNTDINSAE</sequence>
<dbReference type="InterPro" id="IPR013785">
    <property type="entry name" value="Aldolase_TIM"/>
</dbReference>
<dbReference type="Proteomes" id="UP000249886">
    <property type="component" value="Unassembled WGS sequence"/>
</dbReference>
<dbReference type="RefSeq" id="WP_005524304.1">
    <property type="nucleotide sequence ID" value="NZ_CP050134.2"/>
</dbReference>
<reference evidence="1 2" key="1">
    <citation type="submission" date="2018-06" db="EMBL/GenBank/DDBJ databases">
        <authorList>
            <consortium name="Pathogen Informatics"/>
            <person name="Doyle S."/>
        </authorList>
    </citation>
    <scope>NUCLEOTIDE SEQUENCE [LARGE SCALE GENOMIC DNA]</scope>
    <source>
        <strain evidence="1 2">NCTC10254</strain>
    </source>
</reference>